<feature type="transmembrane region" description="Helical" evidence="6">
    <location>
        <begin position="301"/>
        <end position="320"/>
    </location>
</feature>
<dbReference type="InterPro" id="IPR007016">
    <property type="entry name" value="O-antigen_ligase-rel_domated"/>
</dbReference>
<feature type="transmembrane region" description="Helical" evidence="6">
    <location>
        <begin position="393"/>
        <end position="415"/>
    </location>
</feature>
<feature type="transmembrane region" description="Helical" evidence="6">
    <location>
        <begin position="40"/>
        <end position="59"/>
    </location>
</feature>
<dbReference type="InterPro" id="IPR051533">
    <property type="entry name" value="WaaL-like"/>
</dbReference>
<feature type="transmembrane region" description="Helical" evidence="6">
    <location>
        <begin position="231"/>
        <end position="250"/>
    </location>
</feature>
<keyword evidence="9" id="KW-1185">Reference proteome</keyword>
<feature type="transmembrane region" description="Helical" evidence="6">
    <location>
        <begin position="147"/>
        <end position="168"/>
    </location>
</feature>
<evidence type="ECO:0000259" key="7">
    <source>
        <dbReference type="Pfam" id="PF04932"/>
    </source>
</evidence>
<keyword evidence="4 6" id="KW-0472">Membrane</keyword>
<dbReference type="EMBL" id="VFIA01000002">
    <property type="protein sequence ID" value="MBC3789806.1"/>
    <property type="molecule type" value="Genomic_DNA"/>
</dbReference>
<evidence type="ECO:0000256" key="5">
    <source>
        <dbReference type="SAM" id="MobiDB-lite"/>
    </source>
</evidence>
<keyword evidence="2 6" id="KW-0812">Transmembrane</keyword>
<name>A0ABR6W132_9BACT</name>
<evidence type="ECO:0000256" key="1">
    <source>
        <dbReference type="ARBA" id="ARBA00004141"/>
    </source>
</evidence>
<accession>A0ABR6W132</accession>
<feature type="transmembrane region" description="Helical" evidence="6">
    <location>
        <begin position="255"/>
        <end position="273"/>
    </location>
</feature>
<gene>
    <name evidence="8" type="ORF">FH603_289</name>
</gene>
<comment type="caution">
    <text evidence="8">The sequence shown here is derived from an EMBL/GenBank/DDBJ whole genome shotgun (WGS) entry which is preliminary data.</text>
</comment>
<evidence type="ECO:0000313" key="9">
    <source>
        <dbReference type="Proteomes" id="UP000700732"/>
    </source>
</evidence>
<comment type="subcellular location">
    <subcellularLocation>
        <location evidence="1">Membrane</location>
        <topology evidence="1">Multi-pass membrane protein</topology>
    </subcellularLocation>
</comment>
<feature type="domain" description="O-antigen ligase-related" evidence="7">
    <location>
        <begin position="264"/>
        <end position="406"/>
    </location>
</feature>
<feature type="compositionally biased region" description="Polar residues" evidence="5">
    <location>
        <begin position="480"/>
        <end position="490"/>
    </location>
</feature>
<dbReference type="RefSeq" id="WP_186735304.1">
    <property type="nucleotide sequence ID" value="NZ_VFIA01000002.1"/>
</dbReference>
<protein>
    <submittedName>
        <fullName evidence="8">O-antigen ligase</fullName>
    </submittedName>
</protein>
<dbReference type="GO" id="GO:0016874">
    <property type="term" value="F:ligase activity"/>
    <property type="evidence" value="ECO:0007669"/>
    <property type="project" value="UniProtKB-KW"/>
</dbReference>
<evidence type="ECO:0000256" key="6">
    <source>
        <dbReference type="SAM" id="Phobius"/>
    </source>
</evidence>
<feature type="transmembrane region" description="Helical" evidence="6">
    <location>
        <begin position="17"/>
        <end position="34"/>
    </location>
</feature>
<dbReference type="PANTHER" id="PTHR37422:SF13">
    <property type="entry name" value="LIPOPOLYSACCHARIDE BIOSYNTHESIS PROTEIN PA4999-RELATED"/>
    <property type="match status" value="1"/>
</dbReference>
<reference evidence="8 9" key="1">
    <citation type="submission" date="2019-06" db="EMBL/GenBank/DDBJ databases">
        <title>Spirosoma utsteinense sp. nov. isolated from Antarctic ice-free soils.</title>
        <authorList>
            <person name="Tahon G."/>
        </authorList>
    </citation>
    <scope>NUCLEOTIDE SEQUENCE [LARGE SCALE GENOMIC DNA]</scope>
    <source>
        <strain evidence="8 9">LMG 31447</strain>
    </source>
</reference>
<evidence type="ECO:0000313" key="8">
    <source>
        <dbReference type="EMBL" id="MBC3789806.1"/>
    </source>
</evidence>
<evidence type="ECO:0000256" key="2">
    <source>
        <dbReference type="ARBA" id="ARBA00022692"/>
    </source>
</evidence>
<dbReference type="Pfam" id="PF04932">
    <property type="entry name" value="Wzy_C"/>
    <property type="match status" value="1"/>
</dbReference>
<evidence type="ECO:0000256" key="4">
    <source>
        <dbReference type="ARBA" id="ARBA00023136"/>
    </source>
</evidence>
<dbReference type="Proteomes" id="UP000700732">
    <property type="component" value="Unassembled WGS sequence"/>
</dbReference>
<feature type="transmembrane region" description="Helical" evidence="6">
    <location>
        <begin position="279"/>
        <end position="294"/>
    </location>
</feature>
<sequence length="500" mass="56347">MLDRTIFVTHPPRDNRWLYGGLGLLVALAAGWLMGTWGVMGGLLIIAIPVAVILIVSILLEPKIGLLVYINLSFVLGFTRFVQSDAPLGLSIDGVLVLTLLSVMLNGKQMNWKRLRHPVFYLLTGWLFYTILEYFNPEAPYRPAWFYHARSFSLNWFYVAIIVLVTPITRSDIRLLIKLWLGWSFLAALWAFKQQYIGLAEAELRWLYEEGNAKTHILWGQLRSFSFYSDASQFGAEMAGVTLVCLIRLLESKKLVVRLGFLALALVFFWGYAVSGTRSALFVLLAGYPAYLVLTRDVKRILWGAAVAAPLLAILLFTHLGDSVYQIYRIRTALHPTEDASFLLRLENQQKLRGYLKNLPFGAGIGTSADTGARFSPDHFAAQIPPDSWYVELWIETGIVGLTLYLLMLAVIIGYGVYKVWQIKDPWLSLTMITFLAEFIGIALMCYSNPTLSQFPTSTLLYITCILFTTCERWDTTASGTPPTDPTLSYLSHHESVLKP</sequence>
<feature type="transmembrane region" description="Helical" evidence="6">
    <location>
        <begin position="88"/>
        <end position="107"/>
    </location>
</feature>
<feature type="region of interest" description="Disordered" evidence="5">
    <location>
        <begin position="480"/>
        <end position="500"/>
    </location>
</feature>
<feature type="transmembrane region" description="Helical" evidence="6">
    <location>
        <begin position="427"/>
        <end position="445"/>
    </location>
</feature>
<feature type="transmembrane region" description="Helical" evidence="6">
    <location>
        <begin position="119"/>
        <end position="135"/>
    </location>
</feature>
<keyword evidence="8" id="KW-0436">Ligase</keyword>
<feature type="transmembrane region" description="Helical" evidence="6">
    <location>
        <begin position="175"/>
        <end position="192"/>
    </location>
</feature>
<keyword evidence="3 6" id="KW-1133">Transmembrane helix</keyword>
<evidence type="ECO:0000256" key="3">
    <source>
        <dbReference type="ARBA" id="ARBA00022989"/>
    </source>
</evidence>
<feature type="transmembrane region" description="Helical" evidence="6">
    <location>
        <begin position="66"/>
        <end position="82"/>
    </location>
</feature>
<dbReference type="PANTHER" id="PTHR37422">
    <property type="entry name" value="TEICHURONIC ACID BIOSYNTHESIS PROTEIN TUAE"/>
    <property type="match status" value="1"/>
</dbReference>
<proteinExistence type="predicted"/>
<organism evidence="8 9">
    <name type="scientific">Spirosoma utsteinense</name>
    <dbReference type="NCBI Taxonomy" id="2585773"/>
    <lineage>
        <taxon>Bacteria</taxon>
        <taxon>Pseudomonadati</taxon>
        <taxon>Bacteroidota</taxon>
        <taxon>Cytophagia</taxon>
        <taxon>Cytophagales</taxon>
        <taxon>Cytophagaceae</taxon>
        <taxon>Spirosoma</taxon>
    </lineage>
</organism>